<dbReference type="InterPro" id="IPR023789">
    <property type="entry name" value="DHPP/DHXA_dioxygenase"/>
</dbReference>
<evidence type="ECO:0000256" key="2">
    <source>
        <dbReference type="ARBA" id="ARBA00001843"/>
    </source>
</evidence>
<reference evidence="12 13" key="1">
    <citation type="submission" date="2014-03" db="EMBL/GenBank/DDBJ databases">
        <title>Draft Genome of Photorhabdus luminescens BA1, an Egyptian Isolate.</title>
        <authorList>
            <person name="Ghazal S."/>
            <person name="Hurst S.G.IV."/>
            <person name="Morris K."/>
            <person name="Thomas K."/>
            <person name="Tisa L.S."/>
        </authorList>
    </citation>
    <scope>NUCLEOTIDE SEQUENCE [LARGE SCALE GENOMIC DNA]</scope>
    <source>
        <strain evidence="12 13">BA1</strain>
    </source>
</reference>
<comment type="subunit">
    <text evidence="5 10">Homotetramer.</text>
</comment>
<evidence type="ECO:0000256" key="8">
    <source>
        <dbReference type="ARBA" id="ARBA00023002"/>
    </source>
</evidence>
<evidence type="ECO:0000313" key="12">
    <source>
        <dbReference type="EMBL" id="EYU17088.1"/>
    </source>
</evidence>
<evidence type="ECO:0000256" key="3">
    <source>
        <dbReference type="ARBA" id="ARBA00005207"/>
    </source>
</evidence>
<gene>
    <name evidence="10" type="primary">mhpB</name>
    <name evidence="12" type="ORF">BA1DRAFT_00377</name>
</gene>
<dbReference type="NCBIfam" id="NF009909">
    <property type="entry name" value="PRK13370.1-3"/>
    <property type="match status" value="1"/>
</dbReference>
<evidence type="ECO:0000256" key="10">
    <source>
        <dbReference type="HAMAP-Rule" id="MF_01653"/>
    </source>
</evidence>
<dbReference type="CDD" id="cd07365">
    <property type="entry name" value="MhpB_like"/>
    <property type="match status" value="1"/>
</dbReference>
<accession>A0A022PQF1</accession>
<proteinExistence type="inferred from homology"/>
<keyword evidence="8 10" id="KW-0560">Oxidoreductase</keyword>
<organism evidence="12 13">
    <name type="scientific">Photorhabdus aegyptia</name>
    <dbReference type="NCBI Taxonomy" id="2805098"/>
    <lineage>
        <taxon>Bacteria</taxon>
        <taxon>Pseudomonadati</taxon>
        <taxon>Pseudomonadota</taxon>
        <taxon>Gammaproteobacteria</taxon>
        <taxon>Enterobacterales</taxon>
        <taxon>Morganellaceae</taxon>
        <taxon>Photorhabdus</taxon>
    </lineage>
</organism>
<dbReference type="GO" id="GO:0008198">
    <property type="term" value="F:ferrous iron binding"/>
    <property type="evidence" value="ECO:0007669"/>
    <property type="project" value="InterPro"/>
</dbReference>
<sequence>MTVKLICTSHTPLMDFGSPPETTEKHVRQVFQQLAEQIKAYDPQLIVIFAPDHFNGFFYDLMPAFCVGVRANAVGDWDIGKGPLNVPENTAKDLISALYNAGIDVAQSWRMQADHGFTQPLMLLCQDLQRYPTIPIFINCAAKPLPTCRRAVALGRAVGQFLFTTDQRVLLLGSGGLSHDPPIPQIGQVPAEVEEGLIAGRNPTKEARQKRQNRVIEVGKSLARGENVVAPLNPQWDDELLSIFCSGDIRRLASLTEGGIAIQGGKGGQEIRCWIAAFAALSIYGEYKAQRHYYQPIKEWLAGMAMVSAQPVTQIGA</sequence>
<evidence type="ECO:0000256" key="4">
    <source>
        <dbReference type="ARBA" id="ARBA00007030"/>
    </source>
</evidence>
<feature type="domain" description="Extradiol ring-cleavage dioxygenase class III enzyme subunit B" evidence="11">
    <location>
        <begin position="5"/>
        <end position="303"/>
    </location>
</feature>
<keyword evidence="7 10" id="KW-0223">Dioxygenase</keyword>
<dbReference type="Proteomes" id="UP000023464">
    <property type="component" value="Unassembled WGS sequence"/>
</dbReference>
<dbReference type="Gene3D" id="3.40.830.10">
    <property type="entry name" value="LigB-like"/>
    <property type="match status" value="1"/>
</dbReference>
<dbReference type="EC" id="1.13.11.16" evidence="10"/>
<evidence type="ECO:0000256" key="9">
    <source>
        <dbReference type="ARBA" id="ARBA00023004"/>
    </source>
</evidence>
<comment type="cofactor">
    <cofactor evidence="10">
        <name>Fe(2+)</name>
        <dbReference type="ChEBI" id="CHEBI:29033"/>
    </cofactor>
</comment>
<comment type="function">
    <text evidence="10">Catalyzes the non-heme iron(II)-dependent oxidative cleavage of 2,3-dihydroxyphenylpropionic acid and 2,3-dihydroxicinnamic acid into 2-hydroxy-6-ketononadienedioate and 2-hydroxy-6-ketononatrienedioate, respectively.</text>
</comment>
<protein>
    <recommendedName>
        <fullName evidence="10">2,3-dihydroxyphenylpropionate/2,3-dihydroxicinnamic acid 1,2-dioxygenase</fullName>
        <ecNumber evidence="10">1.13.11.16</ecNumber>
    </recommendedName>
    <alternativeName>
        <fullName evidence="10">3-carboxyethylcatechol 2,3-dioxygenase</fullName>
    </alternativeName>
</protein>
<dbReference type="SUPFAM" id="SSF53213">
    <property type="entry name" value="LigB-like"/>
    <property type="match status" value="1"/>
</dbReference>
<evidence type="ECO:0000256" key="6">
    <source>
        <dbReference type="ARBA" id="ARBA00022797"/>
    </source>
</evidence>
<dbReference type="NCBIfam" id="NF009910">
    <property type="entry name" value="PRK13370.1-4"/>
    <property type="match status" value="1"/>
</dbReference>
<evidence type="ECO:0000259" key="11">
    <source>
        <dbReference type="Pfam" id="PF02900"/>
    </source>
</evidence>
<evidence type="ECO:0000256" key="5">
    <source>
        <dbReference type="ARBA" id="ARBA00011881"/>
    </source>
</evidence>
<evidence type="ECO:0000313" key="13">
    <source>
        <dbReference type="Proteomes" id="UP000023464"/>
    </source>
</evidence>
<dbReference type="UniPathway" id="UPA00714"/>
<keyword evidence="13" id="KW-1185">Reference proteome</keyword>
<dbReference type="HAMAP" id="MF_01653">
    <property type="entry name" value="MhpB"/>
    <property type="match status" value="1"/>
</dbReference>
<keyword evidence="6 10" id="KW-0058">Aromatic hydrocarbons catabolism</keyword>
<name>A0A022PQF1_9GAMM</name>
<dbReference type="RefSeq" id="WP_036775674.1">
    <property type="nucleotide sequence ID" value="NZ_CAWLTM010000112.1"/>
</dbReference>
<dbReference type="GO" id="GO:0019380">
    <property type="term" value="P:3-phenylpropionate catabolic process"/>
    <property type="evidence" value="ECO:0007669"/>
    <property type="project" value="UniProtKB-UniRule"/>
</dbReference>
<dbReference type="InterPro" id="IPR004183">
    <property type="entry name" value="Xdiol_dOase_suB"/>
</dbReference>
<comment type="similarity">
    <text evidence="4 10">Belongs to the LigB/MhpB extradiol dioxygenase family.</text>
</comment>
<comment type="catalytic activity">
    <reaction evidence="2 10">
        <text>3-(2,3-dihydroxyphenyl)propanoate + O2 = (2Z,4E)-2-hydroxy-6-oxonona-2,4-dienedioate + H(+)</text>
        <dbReference type="Rhea" id="RHEA:23840"/>
        <dbReference type="ChEBI" id="CHEBI:15378"/>
        <dbReference type="ChEBI" id="CHEBI:15379"/>
        <dbReference type="ChEBI" id="CHEBI:46951"/>
        <dbReference type="ChEBI" id="CHEBI:66887"/>
        <dbReference type="EC" id="1.13.11.16"/>
    </reaction>
</comment>
<dbReference type="GO" id="GO:0047070">
    <property type="term" value="F:3-carboxyethylcatechol 2,3-dioxygenase activity"/>
    <property type="evidence" value="ECO:0007669"/>
    <property type="project" value="UniProtKB-UniRule"/>
</dbReference>
<dbReference type="Pfam" id="PF02900">
    <property type="entry name" value="LigB"/>
    <property type="match status" value="1"/>
</dbReference>
<dbReference type="PATRIC" id="fig|1393736.3.peg.384"/>
<comment type="catalytic activity">
    <reaction evidence="1 10">
        <text>(2E)-3-(2,3-dihydroxyphenyl)prop-2-enoate + O2 = (2Z,4E,7E)-2-hydroxy-6-oxonona-2,4,7-trienedioate + H(+)</text>
        <dbReference type="Rhea" id="RHEA:25054"/>
        <dbReference type="ChEBI" id="CHEBI:15378"/>
        <dbReference type="ChEBI" id="CHEBI:15379"/>
        <dbReference type="ChEBI" id="CHEBI:58642"/>
        <dbReference type="ChEBI" id="CHEBI:66888"/>
        <dbReference type="EC" id="1.13.11.16"/>
    </reaction>
</comment>
<feature type="active site" description="Proton donor" evidence="10">
    <location>
        <position position="115"/>
    </location>
</feature>
<feature type="active site" description="Proton acceptor" evidence="10">
    <location>
        <position position="179"/>
    </location>
</feature>
<evidence type="ECO:0000256" key="7">
    <source>
        <dbReference type="ARBA" id="ARBA00022964"/>
    </source>
</evidence>
<keyword evidence="9 10" id="KW-0408">Iron</keyword>
<dbReference type="EMBL" id="JFGV01000003">
    <property type="protein sequence ID" value="EYU17088.1"/>
    <property type="molecule type" value="Genomic_DNA"/>
</dbReference>
<dbReference type="AlphaFoldDB" id="A0A022PQF1"/>
<comment type="caution">
    <text evidence="12">The sequence shown here is derived from an EMBL/GenBank/DDBJ whole genome shotgun (WGS) entry which is preliminary data.</text>
</comment>
<evidence type="ECO:0000256" key="1">
    <source>
        <dbReference type="ARBA" id="ARBA00001748"/>
    </source>
</evidence>
<comment type="pathway">
    <text evidence="3 10">Aromatic compound metabolism; 3-phenylpropanoate degradation.</text>
</comment>